<evidence type="ECO:0000313" key="3">
    <source>
        <dbReference type="Proteomes" id="UP001053296"/>
    </source>
</evidence>
<reference evidence="2" key="1">
    <citation type="journal article" date="2022" name="Arch. Microbiol.">
        <title>Pseudodesulfovibrio sediminis sp. nov., a mesophilic and neutrophilic sulfate-reducing bacterium isolated from sediment of a brackish lake.</title>
        <authorList>
            <person name="Takahashi A."/>
            <person name="Kojima H."/>
            <person name="Watanabe M."/>
            <person name="Fukui M."/>
        </authorList>
    </citation>
    <scope>NUCLEOTIDE SEQUENCE</scope>
    <source>
        <strain evidence="2">SF6</strain>
    </source>
</reference>
<dbReference type="Pfam" id="PF11188">
    <property type="entry name" value="DUF2975"/>
    <property type="match status" value="1"/>
</dbReference>
<keyword evidence="1" id="KW-1133">Transmembrane helix</keyword>
<keyword evidence="1" id="KW-0472">Membrane</keyword>
<dbReference type="InterPro" id="IPR021354">
    <property type="entry name" value="DUF2975"/>
</dbReference>
<gene>
    <name evidence="2" type="ORF">PSDVSF_23100</name>
</gene>
<dbReference type="RefSeq" id="WP_229591058.1">
    <property type="nucleotide sequence ID" value="NZ_AP024485.1"/>
</dbReference>
<feature type="transmembrane region" description="Helical" evidence="1">
    <location>
        <begin position="59"/>
        <end position="80"/>
    </location>
</feature>
<sequence>MNNITKPSRRFALLLHIIFYVYPIFILWLWVDPSGTASSLGFDLIKSIMGETQIRETVLWQRLACFGAAMLTGSVVMYMLHSLSRLFTLYGKGEFFSTQNVACYRAVGISLIVQQAVSLPEQALQTVILSWTNPVGQRIIAIGADDTNISLIVVGLMVIVISRIMDEGRKMQEEQQLTV</sequence>
<keyword evidence="1" id="KW-0812">Transmembrane</keyword>
<feature type="transmembrane region" description="Helical" evidence="1">
    <location>
        <begin position="12"/>
        <end position="31"/>
    </location>
</feature>
<proteinExistence type="predicted"/>
<feature type="transmembrane region" description="Helical" evidence="1">
    <location>
        <begin position="101"/>
        <end position="119"/>
    </location>
</feature>
<protein>
    <recommendedName>
        <fullName evidence="4">DUF2975 domain-containing protein</fullName>
    </recommendedName>
</protein>
<dbReference type="EMBL" id="AP024485">
    <property type="protein sequence ID" value="BCS89068.1"/>
    <property type="molecule type" value="Genomic_DNA"/>
</dbReference>
<name>A0ABM7P670_9BACT</name>
<dbReference type="Proteomes" id="UP001053296">
    <property type="component" value="Chromosome"/>
</dbReference>
<evidence type="ECO:0000256" key="1">
    <source>
        <dbReference type="SAM" id="Phobius"/>
    </source>
</evidence>
<evidence type="ECO:0000313" key="2">
    <source>
        <dbReference type="EMBL" id="BCS89068.1"/>
    </source>
</evidence>
<organism evidence="2 3">
    <name type="scientific">Pseudodesulfovibrio sediminis</name>
    <dbReference type="NCBI Taxonomy" id="2810563"/>
    <lineage>
        <taxon>Bacteria</taxon>
        <taxon>Pseudomonadati</taxon>
        <taxon>Thermodesulfobacteriota</taxon>
        <taxon>Desulfovibrionia</taxon>
        <taxon>Desulfovibrionales</taxon>
        <taxon>Desulfovibrionaceae</taxon>
    </lineage>
</organism>
<keyword evidence="3" id="KW-1185">Reference proteome</keyword>
<evidence type="ECO:0008006" key="4">
    <source>
        <dbReference type="Google" id="ProtNLM"/>
    </source>
</evidence>
<feature type="transmembrane region" description="Helical" evidence="1">
    <location>
        <begin position="139"/>
        <end position="161"/>
    </location>
</feature>
<accession>A0ABM7P670</accession>